<dbReference type="AlphaFoldDB" id="L9ZFZ1"/>
<comment type="caution">
    <text evidence="1">The sequence shown here is derived from an EMBL/GenBank/DDBJ whole genome shotgun (WGS) entry which is preliminary data.</text>
</comment>
<name>L9ZFZ1_9EURY</name>
<dbReference type="EMBL" id="AOIJ01000008">
    <property type="protein sequence ID" value="ELY85264.1"/>
    <property type="molecule type" value="Genomic_DNA"/>
</dbReference>
<sequence>MAADGAIPKRDDRYDAAIYNVDLGEQMPDFESVDCTPTEHAGRPAVILAMGPYDEDVRKAKVCTEGGMLMQETAFDDVSGITLEAAGGVRDRVQNYPGDQDLETVPLADVLEMAGKDIDDVEVTHAGVNGDELMIKTTDAEDDS</sequence>
<gene>
    <name evidence="1" type="ORF">C486_00190</name>
</gene>
<protein>
    <submittedName>
        <fullName evidence="1">Uncharacterized protein</fullName>
    </submittedName>
</protein>
<evidence type="ECO:0000313" key="2">
    <source>
        <dbReference type="Proteomes" id="UP000011592"/>
    </source>
</evidence>
<organism evidence="1 2">
    <name type="scientific">Natrinema gari JCM 14663</name>
    <dbReference type="NCBI Taxonomy" id="1230459"/>
    <lineage>
        <taxon>Archaea</taxon>
        <taxon>Methanobacteriati</taxon>
        <taxon>Methanobacteriota</taxon>
        <taxon>Stenosarchaea group</taxon>
        <taxon>Halobacteria</taxon>
        <taxon>Halobacteriales</taxon>
        <taxon>Natrialbaceae</taxon>
        <taxon>Natrinema</taxon>
    </lineage>
</organism>
<evidence type="ECO:0000313" key="1">
    <source>
        <dbReference type="EMBL" id="ELY85264.1"/>
    </source>
</evidence>
<keyword evidence="2" id="KW-1185">Reference proteome</keyword>
<reference evidence="1 2" key="1">
    <citation type="journal article" date="2014" name="PLoS Genet.">
        <title>Phylogenetically driven sequencing of extremely halophilic archaea reveals strategies for static and dynamic osmo-response.</title>
        <authorList>
            <person name="Becker E.A."/>
            <person name="Seitzer P.M."/>
            <person name="Tritt A."/>
            <person name="Larsen D."/>
            <person name="Krusor M."/>
            <person name="Yao A.I."/>
            <person name="Wu D."/>
            <person name="Madern D."/>
            <person name="Eisen J.A."/>
            <person name="Darling A.E."/>
            <person name="Facciotti M.T."/>
        </authorList>
    </citation>
    <scope>NUCLEOTIDE SEQUENCE [LARGE SCALE GENOMIC DNA]</scope>
    <source>
        <strain evidence="1 2">JCM 14663</strain>
    </source>
</reference>
<dbReference type="Proteomes" id="UP000011592">
    <property type="component" value="Unassembled WGS sequence"/>
</dbReference>
<proteinExistence type="predicted"/>
<dbReference type="RefSeq" id="WP_008451584.1">
    <property type="nucleotide sequence ID" value="NZ_AOIJ01000008.1"/>
</dbReference>
<accession>L9ZFZ1</accession>
<dbReference type="PATRIC" id="fig|1230459.4.peg.36"/>